<name>A0ABU8TMY9_9HYPH</name>
<dbReference type="PANTHER" id="PTHR34406:SF1">
    <property type="entry name" value="PROTEIN YCEI"/>
    <property type="match status" value="1"/>
</dbReference>
<feature type="domain" description="Lipid/polyisoprenoid-binding YceI-like" evidence="2">
    <location>
        <begin position="54"/>
        <end position="213"/>
    </location>
</feature>
<proteinExistence type="predicted"/>
<feature type="chain" id="PRO_5045923244" evidence="1">
    <location>
        <begin position="47"/>
        <end position="215"/>
    </location>
</feature>
<evidence type="ECO:0000259" key="2">
    <source>
        <dbReference type="SMART" id="SM00867"/>
    </source>
</evidence>
<dbReference type="Gene3D" id="2.40.128.110">
    <property type="entry name" value="Lipid/polyisoprenoid-binding, YceI-like"/>
    <property type="match status" value="1"/>
</dbReference>
<keyword evidence="4" id="KW-1185">Reference proteome</keyword>
<organism evidence="3 4">
    <name type="scientific">Roseibium algae</name>
    <dbReference type="NCBI Taxonomy" id="3123038"/>
    <lineage>
        <taxon>Bacteria</taxon>
        <taxon>Pseudomonadati</taxon>
        <taxon>Pseudomonadota</taxon>
        <taxon>Alphaproteobacteria</taxon>
        <taxon>Hyphomicrobiales</taxon>
        <taxon>Stappiaceae</taxon>
        <taxon>Roseibium</taxon>
    </lineage>
</organism>
<sequence length="215" mass="23329">MKSKKPIQDEENQGIRLYRRRNKVISASLCSLAVLLPLASLTSATAAPITVKGKYTLSAKNLETRFSVKVIGGSKITGVFKSVHGQMSLNSLSPQKSSVKVTVDLDSVETENPLITNFLKGPSMFDVKNHPTADFISTRVSKVDEKTANVEGVLDMRGKRQRTSLTVSLTGKDPNGTIHFTVNGGFFRGLYGMNIGQPIYGDKVRLNISGTSAPR</sequence>
<dbReference type="EMBL" id="JBAKIA010000011">
    <property type="protein sequence ID" value="MEJ8475502.1"/>
    <property type="molecule type" value="Genomic_DNA"/>
</dbReference>
<protein>
    <submittedName>
        <fullName evidence="3">YceI family protein</fullName>
    </submittedName>
</protein>
<comment type="caution">
    <text evidence="3">The sequence shown here is derived from an EMBL/GenBank/DDBJ whole genome shotgun (WGS) entry which is preliminary data.</text>
</comment>
<reference evidence="3 4" key="1">
    <citation type="submission" date="2024-02" db="EMBL/GenBank/DDBJ databases">
        <title>Roseibium algae sp. nov., isolated from marine alga (Grateloupia sp.), showing potential in myo-inositol conversion.</title>
        <authorList>
            <person name="Wang Y."/>
        </authorList>
    </citation>
    <scope>NUCLEOTIDE SEQUENCE [LARGE SCALE GENOMIC DNA]</scope>
    <source>
        <strain evidence="3 4">H3510</strain>
    </source>
</reference>
<dbReference type="SMART" id="SM00867">
    <property type="entry name" value="YceI"/>
    <property type="match status" value="1"/>
</dbReference>
<dbReference type="RefSeq" id="WP_340275613.1">
    <property type="nucleotide sequence ID" value="NZ_JBAKIA010000011.1"/>
</dbReference>
<dbReference type="SUPFAM" id="SSF101874">
    <property type="entry name" value="YceI-like"/>
    <property type="match status" value="1"/>
</dbReference>
<dbReference type="Pfam" id="PF04264">
    <property type="entry name" value="YceI"/>
    <property type="match status" value="1"/>
</dbReference>
<gene>
    <name evidence="3" type="ORF">V6575_15505</name>
</gene>
<dbReference type="PANTHER" id="PTHR34406">
    <property type="entry name" value="PROTEIN YCEI"/>
    <property type="match status" value="1"/>
</dbReference>
<accession>A0ABU8TMY9</accession>
<dbReference type="InterPro" id="IPR007372">
    <property type="entry name" value="Lipid/polyisoprenoid-bd_YceI"/>
</dbReference>
<evidence type="ECO:0000313" key="3">
    <source>
        <dbReference type="EMBL" id="MEJ8475502.1"/>
    </source>
</evidence>
<evidence type="ECO:0000256" key="1">
    <source>
        <dbReference type="SAM" id="SignalP"/>
    </source>
</evidence>
<keyword evidence="1" id="KW-0732">Signal</keyword>
<dbReference type="Proteomes" id="UP001385499">
    <property type="component" value="Unassembled WGS sequence"/>
</dbReference>
<dbReference type="InterPro" id="IPR036761">
    <property type="entry name" value="TTHA0802/YceI-like_sf"/>
</dbReference>
<evidence type="ECO:0000313" key="4">
    <source>
        <dbReference type="Proteomes" id="UP001385499"/>
    </source>
</evidence>
<feature type="signal peptide" evidence="1">
    <location>
        <begin position="1"/>
        <end position="46"/>
    </location>
</feature>